<evidence type="ECO:0000256" key="3">
    <source>
        <dbReference type="ARBA" id="ARBA00022679"/>
    </source>
</evidence>
<dbReference type="GO" id="GO:0050684">
    <property type="term" value="P:regulation of mRNA processing"/>
    <property type="evidence" value="ECO:0007669"/>
    <property type="project" value="TreeGrafter"/>
</dbReference>
<dbReference type="GO" id="GO:0004674">
    <property type="term" value="F:protein serine/threonine kinase activity"/>
    <property type="evidence" value="ECO:0007669"/>
    <property type="project" value="UniProtKB-KW"/>
</dbReference>
<evidence type="ECO:0000256" key="9">
    <source>
        <dbReference type="SAM" id="Phobius"/>
    </source>
</evidence>
<reference evidence="12" key="1">
    <citation type="submission" date="2020-01" db="EMBL/GenBank/DDBJ databases">
        <authorList>
            <consortium name="DOE Joint Genome Institute"/>
            <person name="Haridas S."/>
            <person name="Albert R."/>
            <person name="Binder M."/>
            <person name="Bloem J."/>
            <person name="Labutti K."/>
            <person name="Salamov A."/>
            <person name="Andreopoulos B."/>
            <person name="Baker S.E."/>
            <person name="Barry K."/>
            <person name="Bills G."/>
            <person name="Bluhm B.H."/>
            <person name="Cannon C."/>
            <person name="Castanera R."/>
            <person name="Culley D.E."/>
            <person name="Daum C."/>
            <person name="Ezra D."/>
            <person name="Gonzalez J.B."/>
            <person name="Henrissat B."/>
            <person name="Kuo A."/>
            <person name="Liang C."/>
            <person name="Lipzen A."/>
            <person name="Lutzoni F."/>
            <person name="Magnuson J."/>
            <person name="Mondo S."/>
            <person name="Nolan M."/>
            <person name="Ohm R."/>
            <person name="Pangilinan J."/>
            <person name="Park H.-J."/>
            <person name="Ramirez L."/>
            <person name="Alfaro M."/>
            <person name="Sun H."/>
            <person name="Tritt A."/>
            <person name="Yoshinaga Y."/>
            <person name="Zwiers L.-H."/>
            <person name="Turgeon B.G."/>
            <person name="Goodwin S.B."/>
            <person name="Spatafora J.W."/>
            <person name="Crous P.W."/>
            <person name="Grigoriev I.V."/>
        </authorList>
    </citation>
    <scope>NUCLEOTIDE SEQUENCE</scope>
    <source>
        <strain evidence="12">CBS 342.82</strain>
    </source>
</reference>
<reference evidence="12" key="2">
    <citation type="submission" date="2020-04" db="EMBL/GenBank/DDBJ databases">
        <authorList>
            <consortium name="NCBI Genome Project"/>
        </authorList>
    </citation>
    <scope>NUCLEOTIDE SEQUENCE</scope>
    <source>
        <strain evidence="12">CBS 342.82</strain>
    </source>
</reference>
<gene>
    <name evidence="12" type="ORF">K489DRAFT_432489</name>
</gene>
<evidence type="ECO:0000256" key="5">
    <source>
        <dbReference type="ARBA" id="ARBA00022777"/>
    </source>
</evidence>
<keyword evidence="6" id="KW-0067">ATP-binding</keyword>
<dbReference type="GO" id="GO:0005524">
    <property type="term" value="F:ATP binding"/>
    <property type="evidence" value="ECO:0007669"/>
    <property type="project" value="UniProtKB-KW"/>
</dbReference>
<dbReference type="PROSITE" id="PS50011">
    <property type="entry name" value="PROTEIN_KINASE_DOM"/>
    <property type="match status" value="1"/>
</dbReference>
<comment type="catalytic activity">
    <reaction evidence="8">
        <text>L-seryl-[protein] + ATP = O-phospho-L-seryl-[protein] + ADP + H(+)</text>
        <dbReference type="Rhea" id="RHEA:17989"/>
        <dbReference type="Rhea" id="RHEA-COMP:9863"/>
        <dbReference type="Rhea" id="RHEA-COMP:11604"/>
        <dbReference type="ChEBI" id="CHEBI:15378"/>
        <dbReference type="ChEBI" id="CHEBI:29999"/>
        <dbReference type="ChEBI" id="CHEBI:30616"/>
        <dbReference type="ChEBI" id="CHEBI:83421"/>
        <dbReference type="ChEBI" id="CHEBI:456216"/>
        <dbReference type="EC" id="2.7.11.1"/>
    </reaction>
</comment>
<evidence type="ECO:0000256" key="8">
    <source>
        <dbReference type="ARBA" id="ARBA00048679"/>
    </source>
</evidence>
<dbReference type="GO" id="GO:0005634">
    <property type="term" value="C:nucleus"/>
    <property type="evidence" value="ECO:0007669"/>
    <property type="project" value="TreeGrafter"/>
</dbReference>
<feature type="transmembrane region" description="Helical" evidence="9">
    <location>
        <begin position="307"/>
        <end position="328"/>
    </location>
</feature>
<accession>A0A6J3M3M7</accession>
<organism evidence="12">
    <name type="scientific">Dissoconium aciculare CBS 342.82</name>
    <dbReference type="NCBI Taxonomy" id="1314786"/>
    <lineage>
        <taxon>Eukaryota</taxon>
        <taxon>Fungi</taxon>
        <taxon>Dikarya</taxon>
        <taxon>Ascomycota</taxon>
        <taxon>Pezizomycotina</taxon>
        <taxon>Dothideomycetes</taxon>
        <taxon>Dothideomycetidae</taxon>
        <taxon>Mycosphaerellales</taxon>
        <taxon>Dissoconiaceae</taxon>
        <taxon>Dissoconium</taxon>
    </lineage>
</organism>
<sequence length="435" mass="48304">MAKPGPTSFHAVVEALDTVPKSNSLYDQERITQYRTGGYHPTRLGDTFKEGGYRIVPKLGWGGFATVWLVRDEKLEKWASLKICEARAETAPREVSVLEALKHCGASEYILDVFDVFMHGGPNGSHVCIVTELLGPSVHYVLTDYGHGGDKLDREIIIRVATQILQGIARFTRLDMLMVVSKLKSRNQQNNVNAVLGRVDVSCANVCFTASNLANPSEDALLDVIGTPASAIVVRKDGSTLESNLPSEVVRSASWKEWADELEEDIRLIDWGEAFPLGEAPSGLAQPLDLSAPETIFADQFDHRIDLWRAGCVIYALVFGIYPFSFILKQSDLIGQMIEFVGRLPSEWEEKAQDLMKDSKRAFPSPDQTLPRLDSRFSESAVHPDLLGLQPIIKGLMRFLPSDRLTACEALELLPEYEYSADSEDDEDSEDGQEL</sequence>
<keyword evidence="9" id="KW-0812">Transmembrane</keyword>
<dbReference type="GO" id="GO:0005737">
    <property type="term" value="C:cytoplasm"/>
    <property type="evidence" value="ECO:0007669"/>
    <property type="project" value="TreeGrafter"/>
</dbReference>
<keyword evidence="4" id="KW-0547">Nucleotide-binding</keyword>
<keyword evidence="9" id="KW-0472">Membrane</keyword>
<dbReference type="InterPro" id="IPR051334">
    <property type="entry name" value="SRPK"/>
</dbReference>
<dbReference type="InterPro" id="IPR011009">
    <property type="entry name" value="Kinase-like_dom_sf"/>
</dbReference>
<dbReference type="PANTHER" id="PTHR47634:SF9">
    <property type="entry name" value="PROTEIN KINASE DOMAIN-CONTAINING PROTEIN-RELATED"/>
    <property type="match status" value="1"/>
</dbReference>
<dbReference type="SMART" id="SM00220">
    <property type="entry name" value="S_TKc"/>
    <property type="match status" value="1"/>
</dbReference>
<keyword evidence="2" id="KW-0723">Serine/threonine-protein kinase</keyword>
<evidence type="ECO:0000256" key="6">
    <source>
        <dbReference type="ARBA" id="ARBA00022840"/>
    </source>
</evidence>
<comment type="catalytic activity">
    <reaction evidence="7">
        <text>L-threonyl-[protein] + ATP = O-phospho-L-threonyl-[protein] + ADP + H(+)</text>
        <dbReference type="Rhea" id="RHEA:46608"/>
        <dbReference type="Rhea" id="RHEA-COMP:11060"/>
        <dbReference type="Rhea" id="RHEA-COMP:11605"/>
        <dbReference type="ChEBI" id="CHEBI:15378"/>
        <dbReference type="ChEBI" id="CHEBI:30013"/>
        <dbReference type="ChEBI" id="CHEBI:30616"/>
        <dbReference type="ChEBI" id="CHEBI:61977"/>
        <dbReference type="ChEBI" id="CHEBI:456216"/>
        <dbReference type="EC" id="2.7.11.1"/>
    </reaction>
</comment>
<evidence type="ECO:0000313" key="12">
    <source>
        <dbReference type="RefSeq" id="XP_033458568.1"/>
    </source>
</evidence>
<protein>
    <recommendedName>
        <fullName evidence="1">non-specific serine/threonine protein kinase</fullName>
        <ecNumber evidence="1">2.7.11.1</ecNumber>
    </recommendedName>
</protein>
<feature type="domain" description="Protein kinase" evidence="10">
    <location>
        <begin position="53"/>
        <end position="417"/>
    </location>
</feature>
<evidence type="ECO:0000256" key="7">
    <source>
        <dbReference type="ARBA" id="ARBA00047899"/>
    </source>
</evidence>
<evidence type="ECO:0000256" key="2">
    <source>
        <dbReference type="ARBA" id="ARBA00022527"/>
    </source>
</evidence>
<keyword evidence="9" id="KW-1133">Transmembrane helix</keyword>
<dbReference type="EC" id="2.7.11.1" evidence="1"/>
<dbReference type="GO" id="GO:0000245">
    <property type="term" value="P:spliceosomal complex assembly"/>
    <property type="evidence" value="ECO:0007669"/>
    <property type="project" value="TreeGrafter"/>
</dbReference>
<dbReference type="InterPro" id="IPR000719">
    <property type="entry name" value="Prot_kinase_dom"/>
</dbReference>
<evidence type="ECO:0000256" key="4">
    <source>
        <dbReference type="ARBA" id="ARBA00022741"/>
    </source>
</evidence>
<dbReference type="Gene3D" id="3.30.200.20">
    <property type="entry name" value="Phosphorylase Kinase, domain 1"/>
    <property type="match status" value="1"/>
</dbReference>
<keyword evidence="3" id="KW-0808">Transferase</keyword>
<name>A0A6J3M3M7_9PEZI</name>
<dbReference type="AlphaFoldDB" id="A0A6J3M3M7"/>
<dbReference type="RefSeq" id="XP_033458568.1">
    <property type="nucleotide sequence ID" value="XM_033608489.1"/>
</dbReference>
<reference evidence="12" key="3">
    <citation type="submission" date="2025-08" db="UniProtKB">
        <authorList>
            <consortium name="RefSeq"/>
        </authorList>
    </citation>
    <scope>IDENTIFICATION</scope>
    <source>
        <strain evidence="12">CBS 342.82</strain>
    </source>
</reference>
<keyword evidence="5" id="KW-0418">Kinase</keyword>
<evidence type="ECO:0000256" key="1">
    <source>
        <dbReference type="ARBA" id="ARBA00012513"/>
    </source>
</evidence>
<dbReference type="GeneID" id="54366289"/>
<dbReference type="SUPFAM" id="SSF56112">
    <property type="entry name" value="Protein kinase-like (PK-like)"/>
    <property type="match status" value="1"/>
</dbReference>
<proteinExistence type="predicted"/>
<dbReference type="Gene3D" id="1.10.510.10">
    <property type="entry name" value="Transferase(Phosphotransferase) domain 1"/>
    <property type="match status" value="1"/>
</dbReference>
<keyword evidence="11" id="KW-1185">Reference proteome</keyword>
<dbReference type="PANTHER" id="PTHR47634">
    <property type="entry name" value="PROTEIN KINASE DOMAIN-CONTAINING PROTEIN-RELATED"/>
    <property type="match status" value="1"/>
</dbReference>
<evidence type="ECO:0000259" key="10">
    <source>
        <dbReference type="PROSITE" id="PS50011"/>
    </source>
</evidence>
<dbReference type="OrthoDB" id="3940539at2759"/>
<dbReference type="Proteomes" id="UP000504637">
    <property type="component" value="Unplaced"/>
</dbReference>
<evidence type="ECO:0000313" key="11">
    <source>
        <dbReference type="Proteomes" id="UP000504637"/>
    </source>
</evidence>